<proteinExistence type="predicted"/>
<accession>A0A0A1W1U5</accession>
<dbReference type="RefSeq" id="WP_042482493.1">
    <property type="nucleotide sequence ID" value="NZ_BBPI01000001.1"/>
</dbReference>
<dbReference type="Proteomes" id="UP000032305">
    <property type="component" value="Unassembled WGS sequence"/>
</dbReference>
<dbReference type="OrthoDB" id="7449825at2"/>
<dbReference type="AlphaFoldDB" id="A0A0A1W1U5"/>
<comment type="caution">
    <text evidence="1">The sequence shown here is derived from an EMBL/GenBank/DDBJ whole genome shotgun (WGS) entry which is preliminary data.</text>
</comment>
<keyword evidence="2" id="KW-1185">Reference proteome</keyword>
<evidence type="ECO:0000313" key="2">
    <source>
        <dbReference type="Proteomes" id="UP000032305"/>
    </source>
</evidence>
<dbReference type="eggNOG" id="ENOG502ZX0X">
    <property type="taxonomic scope" value="Bacteria"/>
</dbReference>
<evidence type="ECO:0000313" key="1">
    <source>
        <dbReference type="EMBL" id="GAL99404.1"/>
    </source>
</evidence>
<dbReference type="EMBL" id="BBPI01000001">
    <property type="protein sequence ID" value="GAL99404.1"/>
    <property type="molecule type" value="Genomic_DNA"/>
</dbReference>
<reference evidence="1 2" key="1">
    <citation type="submission" date="2014-11" db="EMBL/GenBank/DDBJ databases">
        <title>Whole genome shotgun sequence of Sphingomonas parapaucimobilis NBRC 15100.</title>
        <authorList>
            <person name="Katano-Makiyama Y."/>
            <person name="Hosoyama A."/>
            <person name="Hashimoto M."/>
            <person name="Hosoyama Y."/>
            <person name="Noguchi M."/>
            <person name="Numata M."/>
            <person name="Tsuchikane K."/>
            <person name="Hirakata S."/>
            <person name="Uohara A."/>
            <person name="Shimodaira J."/>
            <person name="Ohji S."/>
            <person name="Ichikawa N."/>
            <person name="Kimura A."/>
            <person name="Yamazoe A."/>
            <person name="Fujita N."/>
        </authorList>
    </citation>
    <scope>NUCLEOTIDE SEQUENCE [LARGE SCALE GENOMIC DNA]</scope>
    <source>
        <strain evidence="1 2">NBRC 15100</strain>
    </source>
</reference>
<name>A0A0A1W1U5_9SPHN</name>
<organism evidence="1 2">
    <name type="scientific">Sphingomonas parapaucimobilis NBRC 15100</name>
    <dbReference type="NCBI Taxonomy" id="1219049"/>
    <lineage>
        <taxon>Bacteria</taxon>
        <taxon>Pseudomonadati</taxon>
        <taxon>Pseudomonadota</taxon>
        <taxon>Alphaproteobacteria</taxon>
        <taxon>Sphingomonadales</taxon>
        <taxon>Sphingomonadaceae</taxon>
        <taxon>Sphingomonas</taxon>
    </lineage>
</organism>
<protein>
    <submittedName>
        <fullName evidence="1">Uncharacterized protein</fullName>
    </submittedName>
</protein>
<gene>
    <name evidence="1" type="ORF">SP5_001_01030</name>
</gene>
<sequence length="139" mass="15037">MAYVAFQEIGAARIAVDAAMAQQGAAAIRADARLSALEWQVVALARRDRLSSLREPAKLIRAIGSIFGETRNPRLADPSLEALRRMAVLSWHSGYSVPSHEVRAFLAAGYTPDQYELMVDSIAAALSDSRRLARPMAAG</sequence>